<sequence>MINVMTIDGHKAVIEYDPDIEMFRGEFTGLNGGADFYATDVAGLLREGSASLRVFFETCRTNGIEPYKNFSGKFQARIPPKLHERAVTAAAARGVSLNQLLQAALEHEVLGAT</sequence>
<evidence type="ECO:0000313" key="1">
    <source>
        <dbReference type="EMBL" id="SFF36055.1"/>
    </source>
</evidence>
<keyword evidence="2" id="KW-1185">Reference proteome</keyword>
<dbReference type="InterPro" id="IPR013321">
    <property type="entry name" value="Arc_rbn_hlx_hlx"/>
</dbReference>
<gene>
    <name evidence="1" type="ORF">SAMN02799615_03273</name>
</gene>
<dbReference type="SUPFAM" id="SSF47598">
    <property type="entry name" value="Ribbon-helix-helix"/>
    <property type="match status" value="1"/>
</dbReference>
<dbReference type="InterPro" id="IPR010985">
    <property type="entry name" value="Ribbon_hlx_hlx"/>
</dbReference>
<protein>
    <submittedName>
        <fullName evidence="1">Predicted nuclease of the RNAse H fold, HicB family</fullName>
    </submittedName>
</protein>
<evidence type="ECO:0000313" key="2">
    <source>
        <dbReference type="Proteomes" id="UP000199477"/>
    </source>
</evidence>
<organism evidence="1 2">
    <name type="scientific">Dyella marensis</name>
    <dbReference type="NCBI Taxonomy" id="500610"/>
    <lineage>
        <taxon>Bacteria</taxon>
        <taxon>Pseudomonadati</taxon>
        <taxon>Pseudomonadota</taxon>
        <taxon>Gammaproteobacteria</taxon>
        <taxon>Lysobacterales</taxon>
        <taxon>Rhodanobacteraceae</taxon>
        <taxon>Dyella</taxon>
    </lineage>
</organism>
<dbReference type="EMBL" id="FONH01000014">
    <property type="protein sequence ID" value="SFF36055.1"/>
    <property type="molecule type" value="Genomic_DNA"/>
</dbReference>
<accession>A0A1I2I0W9</accession>
<dbReference type="AlphaFoldDB" id="A0A1I2I0W9"/>
<proteinExistence type="predicted"/>
<dbReference type="STRING" id="500610.SAMN02799615_03273"/>
<reference evidence="2" key="1">
    <citation type="submission" date="2016-10" db="EMBL/GenBank/DDBJ databases">
        <authorList>
            <person name="Varghese N."/>
            <person name="Submissions S."/>
        </authorList>
    </citation>
    <scope>NUCLEOTIDE SEQUENCE [LARGE SCALE GENOMIC DNA]</scope>
    <source>
        <strain evidence="2">UNC178MFTsu3.1</strain>
    </source>
</reference>
<dbReference type="Pfam" id="PF05534">
    <property type="entry name" value="HicB"/>
    <property type="match status" value="1"/>
</dbReference>
<name>A0A1I2I0W9_9GAMM</name>
<dbReference type="InterPro" id="IPR008651">
    <property type="entry name" value="Uncharacterised_HicB"/>
</dbReference>
<dbReference type="Proteomes" id="UP000199477">
    <property type="component" value="Unassembled WGS sequence"/>
</dbReference>
<dbReference type="GO" id="GO:0006355">
    <property type="term" value="P:regulation of DNA-templated transcription"/>
    <property type="evidence" value="ECO:0007669"/>
    <property type="project" value="InterPro"/>
</dbReference>
<dbReference type="Gene3D" id="1.10.1220.10">
    <property type="entry name" value="Met repressor-like"/>
    <property type="match status" value="1"/>
</dbReference>
<dbReference type="RefSeq" id="WP_026636745.1">
    <property type="nucleotide sequence ID" value="NZ_FONH01000014.1"/>
</dbReference>